<gene>
    <name evidence="1" type="ORF">ERUC_LOCUS22550</name>
</gene>
<dbReference type="EMBL" id="CAKOAT010220488">
    <property type="protein sequence ID" value="CAH8356795.1"/>
    <property type="molecule type" value="Genomic_DNA"/>
</dbReference>
<proteinExistence type="predicted"/>
<name>A0ABC8KIP9_ERUVS</name>
<organism evidence="1 2">
    <name type="scientific">Eruca vesicaria subsp. sativa</name>
    <name type="common">Garden rocket</name>
    <name type="synonym">Eruca sativa</name>
    <dbReference type="NCBI Taxonomy" id="29727"/>
    <lineage>
        <taxon>Eukaryota</taxon>
        <taxon>Viridiplantae</taxon>
        <taxon>Streptophyta</taxon>
        <taxon>Embryophyta</taxon>
        <taxon>Tracheophyta</taxon>
        <taxon>Spermatophyta</taxon>
        <taxon>Magnoliopsida</taxon>
        <taxon>eudicotyledons</taxon>
        <taxon>Gunneridae</taxon>
        <taxon>Pentapetalae</taxon>
        <taxon>rosids</taxon>
        <taxon>malvids</taxon>
        <taxon>Brassicales</taxon>
        <taxon>Brassicaceae</taxon>
        <taxon>Brassiceae</taxon>
        <taxon>Eruca</taxon>
    </lineage>
</organism>
<protein>
    <submittedName>
        <fullName evidence="1">Uncharacterized protein</fullName>
    </submittedName>
</protein>
<accession>A0ABC8KIP9</accession>
<dbReference type="Proteomes" id="UP001642260">
    <property type="component" value="Unassembled WGS sequence"/>
</dbReference>
<reference evidence="1 2" key="1">
    <citation type="submission" date="2022-03" db="EMBL/GenBank/DDBJ databases">
        <authorList>
            <person name="Macdonald S."/>
            <person name="Ahmed S."/>
            <person name="Newling K."/>
        </authorList>
    </citation>
    <scope>NUCLEOTIDE SEQUENCE [LARGE SCALE GENOMIC DNA]</scope>
</reference>
<dbReference type="AlphaFoldDB" id="A0ABC8KIP9"/>
<sequence length="93" mass="10905">MLGGTGAVKFWLRKFRPVTFPARQVMNGHWQGGDVAFQWRREGGLLRRFLRVRSVDRSSSWEITVTGIEVRRRKKKRKGKMVISVWFVEVNGE</sequence>
<evidence type="ECO:0000313" key="2">
    <source>
        <dbReference type="Proteomes" id="UP001642260"/>
    </source>
</evidence>
<comment type="caution">
    <text evidence="1">The sequence shown here is derived from an EMBL/GenBank/DDBJ whole genome shotgun (WGS) entry which is preliminary data.</text>
</comment>
<evidence type="ECO:0000313" key="1">
    <source>
        <dbReference type="EMBL" id="CAH8356795.1"/>
    </source>
</evidence>
<keyword evidence="2" id="KW-1185">Reference proteome</keyword>